<dbReference type="SUPFAM" id="SSF48537">
    <property type="entry name" value="Phospholipase C/P1 nuclease"/>
    <property type="match status" value="1"/>
</dbReference>
<protein>
    <submittedName>
        <fullName evidence="9">Phospholipase C/P1 nuclease domain-containing protein</fullName>
    </submittedName>
</protein>
<reference evidence="9" key="1">
    <citation type="journal article" date="2023" name="Mol. Phylogenet. Evol.">
        <title>Genome-scale phylogeny and comparative genomics of the fungal order Sordariales.</title>
        <authorList>
            <person name="Hensen N."/>
            <person name="Bonometti L."/>
            <person name="Westerberg I."/>
            <person name="Brannstrom I.O."/>
            <person name="Guillou S."/>
            <person name="Cros-Aarteil S."/>
            <person name="Calhoun S."/>
            <person name="Haridas S."/>
            <person name="Kuo A."/>
            <person name="Mondo S."/>
            <person name="Pangilinan J."/>
            <person name="Riley R."/>
            <person name="LaButti K."/>
            <person name="Andreopoulos B."/>
            <person name="Lipzen A."/>
            <person name="Chen C."/>
            <person name="Yan M."/>
            <person name="Daum C."/>
            <person name="Ng V."/>
            <person name="Clum A."/>
            <person name="Steindorff A."/>
            <person name="Ohm R.A."/>
            <person name="Martin F."/>
            <person name="Silar P."/>
            <person name="Natvig D.O."/>
            <person name="Lalanne C."/>
            <person name="Gautier V."/>
            <person name="Ament-Velasquez S.L."/>
            <person name="Kruys A."/>
            <person name="Hutchinson M.I."/>
            <person name="Powell A.J."/>
            <person name="Barry K."/>
            <person name="Miller A.N."/>
            <person name="Grigoriev I.V."/>
            <person name="Debuchy R."/>
            <person name="Gladieux P."/>
            <person name="Hiltunen Thoren M."/>
            <person name="Johannesson H."/>
        </authorList>
    </citation>
    <scope>NUCLEOTIDE SEQUENCE</scope>
    <source>
        <strain evidence="9">CBS 955.72</strain>
    </source>
</reference>
<keyword evidence="7" id="KW-0325">Glycoprotein</keyword>
<dbReference type="PANTHER" id="PTHR33146:SF26">
    <property type="entry name" value="ENDONUCLEASE 4"/>
    <property type="match status" value="1"/>
</dbReference>
<keyword evidence="4" id="KW-0255">Endonuclease</keyword>
<dbReference type="Proteomes" id="UP001275084">
    <property type="component" value="Unassembled WGS sequence"/>
</dbReference>
<dbReference type="GO" id="GO:0016788">
    <property type="term" value="F:hydrolase activity, acting on ester bonds"/>
    <property type="evidence" value="ECO:0007669"/>
    <property type="project" value="InterPro"/>
</dbReference>
<keyword evidence="8" id="KW-0732">Signal</keyword>
<sequence length="299" mass="32680">MKLSTLAIGAAALPAAQAWGGFGHITVAYIASNFVSKDTASFFQGLLRNDTQEYLAGVATWADSARYSKFYHYSGIFHFIDAKDSPPSYCGIDLERDCKADGCVVSAIHNYTTRLLDPALPVYEHVVASKFLIHFIGDIHQPLHTENVARGGNGIHVKFNGVELNLHHVWDTSIAEKLVGHGRRRLGYAEAKNWADTLTHEINAGKFNTSRDAWLEAVDLVDPTSTALKWATEGNAYVCTTVLPEGPEAIVGQELGGDYYEKAAPVIELQVAKAGYRLAAWLDLIVARINSQSTEMGDL</sequence>
<evidence type="ECO:0000313" key="9">
    <source>
        <dbReference type="EMBL" id="KAK3363411.1"/>
    </source>
</evidence>
<name>A0AAJ0HVB3_9PEZI</name>
<keyword evidence="2" id="KW-0540">Nuclease</keyword>
<organism evidence="9 10">
    <name type="scientific">Lasiosphaeria hispida</name>
    <dbReference type="NCBI Taxonomy" id="260671"/>
    <lineage>
        <taxon>Eukaryota</taxon>
        <taxon>Fungi</taxon>
        <taxon>Dikarya</taxon>
        <taxon>Ascomycota</taxon>
        <taxon>Pezizomycotina</taxon>
        <taxon>Sordariomycetes</taxon>
        <taxon>Sordariomycetidae</taxon>
        <taxon>Sordariales</taxon>
        <taxon>Lasiosphaeriaceae</taxon>
        <taxon>Lasiosphaeria</taxon>
    </lineage>
</organism>
<evidence type="ECO:0000256" key="3">
    <source>
        <dbReference type="ARBA" id="ARBA00022723"/>
    </source>
</evidence>
<keyword evidence="3" id="KW-0479">Metal-binding</keyword>
<dbReference type="InterPro" id="IPR008947">
    <property type="entry name" value="PLipase_C/P1_nuclease_dom_sf"/>
</dbReference>
<keyword evidence="5" id="KW-0378">Hydrolase</keyword>
<evidence type="ECO:0000256" key="8">
    <source>
        <dbReference type="SAM" id="SignalP"/>
    </source>
</evidence>
<dbReference type="GO" id="GO:0006308">
    <property type="term" value="P:DNA catabolic process"/>
    <property type="evidence" value="ECO:0007669"/>
    <property type="project" value="InterPro"/>
</dbReference>
<keyword evidence="6" id="KW-1015">Disulfide bond</keyword>
<comment type="caution">
    <text evidence="9">The sequence shown here is derived from an EMBL/GenBank/DDBJ whole genome shotgun (WGS) entry which is preliminary data.</text>
</comment>
<evidence type="ECO:0000256" key="6">
    <source>
        <dbReference type="ARBA" id="ARBA00023157"/>
    </source>
</evidence>
<evidence type="ECO:0000256" key="2">
    <source>
        <dbReference type="ARBA" id="ARBA00022722"/>
    </source>
</evidence>
<feature type="chain" id="PRO_5042519825" evidence="8">
    <location>
        <begin position="19"/>
        <end position="299"/>
    </location>
</feature>
<dbReference type="Gene3D" id="1.10.575.10">
    <property type="entry name" value="P1 Nuclease"/>
    <property type="match status" value="1"/>
</dbReference>
<dbReference type="GO" id="GO:0004519">
    <property type="term" value="F:endonuclease activity"/>
    <property type="evidence" value="ECO:0007669"/>
    <property type="project" value="UniProtKB-KW"/>
</dbReference>
<feature type="signal peptide" evidence="8">
    <location>
        <begin position="1"/>
        <end position="18"/>
    </location>
</feature>
<evidence type="ECO:0000256" key="5">
    <source>
        <dbReference type="ARBA" id="ARBA00022801"/>
    </source>
</evidence>
<comment type="similarity">
    <text evidence="1">Belongs to the nuclease type I family.</text>
</comment>
<dbReference type="AlphaFoldDB" id="A0AAJ0HVB3"/>
<dbReference type="GO" id="GO:0046872">
    <property type="term" value="F:metal ion binding"/>
    <property type="evidence" value="ECO:0007669"/>
    <property type="project" value="UniProtKB-KW"/>
</dbReference>
<keyword evidence="10" id="KW-1185">Reference proteome</keyword>
<dbReference type="Pfam" id="PF02265">
    <property type="entry name" value="S1-P1_nuclease"/>
    <property type="match status" value="1"/>
</dbReference>
<dbReference type="EMBL" id="JAUIQD010000001">
    <property type="protein sequence ID" value="KAK3363411.1"/>
    <property type="molecule type" value="Genomic_DNA"/>
</dbReference>
<dbReference type="GO" id="GO:0003676">
    <property type="term" value="F:nucleic acid binding"/>
    <property type="evidence" value="ECO:0007669"/>
    <property type="project" value="InterPro"/>
</dbReference>
<dbReference type="CDD" id="cd11010">
    <property type="entry name" value="S1-P1_nuclease"/>
    <property type="match status" value="1"/>
</dbReference>
<gene>
    <name evidence="9" type="ORF">B0T25DRAFT_40437</name>
</gene>
<dbReference type="PANTHER" id="PTHR33146">
    <property type="entry name" value="ENDONUCLEASE 4"/>
    <property type="match status" value="1"/>
</dbReference>
<evidence type="ECO:0000313" key="10">
    <source>
        <dbReference type="Proteomes" id="UP001275084"/>
    </source>
</evidence>
<proteinExistence type="inferred from homology"/>
<reference evidence="9" key="2">
    <citation type="submission" date="2023-06" db="EMBL/GenBank/DDBJ databases">
        <authorList>
            <consortium name="Lawrence Berkeley National Laboratory"/>
            <person name="Haridas S."/>
            <person name="Hensen N."/>
            <person name="Bonometti L."/>
            <person name="Westerberg I."/>
            <person name="Brannstrom I.O."/>
            <person name="Guillou S."/>
            <person name="Cros-Aarteil S."/>
            <person name="Calhoun S."/>
            <person name="Kuo A."/>
            <person name="Mondo S."/>
            <person name="Pangilinan J."/>
            <person name="Riley R."/>
            <person name="Labutti K."/>
            <person name="Andreopoulos B."/>
            <person name="Lipzen A."/>
            <person name="Chen C."/>
            <person name="Yanf M."/>
            <person name="Daum C."/>
            <person name="Ng V."/>
            <person name="Clum A."/>
            <person name="Steindorff A."/>
            <person name="Ohm R."/>
            <person name="Martin F."/>
            <person name="Silar P."/>
            <person name="Natvig D."/>
            <person name="Lalanne C."/>
            <person name="Gautier V."/>
            <person name="Ament-Velasquez S.L."/>
            <person name="Kruys A."/>
            <person name="Hutchinson M.I."/>
            <person name="Powell A.J."/>
            <person name="Barry K."/>
            <person name="Miller A.N."/>
            <person name="Grigoriev I.V."/>
            <person name="Debuchy R."/>
            <person name="Gladieux P."/>
            <person name="Thoren M.H."/>
            <person name="Johannesson H."/>
        </authorList>
    </citation>
    <scope>NUCLEOTIDE SEQUENCE</scope>
    <source>
        <strain evidence="9">CBS 955.72</strain>
    </source>
</reference>
<dbReference type="InterPro" id="IPR003154">
    <property type="entry name" value="S1/P1nuclease"/>
</dbReference>
<evidence type="ECO:0000256" key="7">
    <source>
        <dbReference type="ARBA" id="ARBA00023180"/>
    </source>
</evidence>
<evidence type="ECO:0000256" key="1">
    <source>
        <dbReference type="ARBA" id="ARBA00009547"/>
    </source>
</evidence>
<evidence type="ECO:0000256" key="4">
    <source>
        <dbReference type="ARBA" id="ARBA00022759"/>
    </source>
</evidence>
<accession>A0AAJ0HVB3</accession>